<dbReference type="SUPFAM" id="SSF51998">
    <property type="entry name" value="PFL-like glycyl radical enzymes"/>
    <property type="match status" value="1"/>
</dbReference>
<comment type="similarity">
    <text evidence="1 10">Belongs to the ribonucleoside diphosphate reductase large chain family.</text>
</comment>
<dbReference type="GO" id="GO:0005524">
    <property type="term" value="F:ATP binding"/>
    <property type="evidence" value="ECO:0007669"/>
    <property type="project" value="UniProtKB-KW"/>
</dbReference>
<dbReference type="UniPathway" id="UPA00326"/>
<evidence type="ECO:0000313" key="12">
    <source>
        <dbReference type="EMBL" id="EET77953.1"/>
    </source>
</evidence>
<evidence type="ECO:0000256" key="7">
    <source>
        <dbReference type="ARBA" id="ARBA00023116"/>
    </source>
</evidence>
<evidence type="ECO:0000313" key="13">
    <source>
        <dbReference type="Proteomes" id="UP000004384"/>
    </source>
</evidence>
<dbReference type="Gene3D" id="3.20.70.20">
    <property type="match status" value="1"/>
</dbReference>
<dbReference type="GO" id="GO:0005971">
    <property type="term" value="C:ribonucleoside-diphosphate reductase complex"/>
    <property type="evidence" value="ECO:0007669"/>
    <property type="project" value="TreeGrafter"/>
</dbReference>
<evidence type="ECO:0000256" key="1">
    <source>
        <dbReference type="ARBA" id="ARBA00010406"/>
    </source>
</evidence>
<comment type="caution">
    <text evidence="12">The sequence shown here is derived from an EMBL/GenBank/DDBJ whole genome shotgun (WGS) entry which is preliminary data.</text>
</comment>
<dbReference type="InterPro" id="IPR013346">
    <property type="entry name" value="NrdE_NrdA_C"/>
</dbReference>
<evidence type="ECO:0000256" key="2">
    <source>
        <dbReference type="ARBA" id="ARBA00012274"/>
    </source>
</evidence>
<dbReference type="Pfam" id="PF00317">
    <property type="entry name" value="Ribonuc_red_lgN"/>
    <property type="match status" value="1"/>
</dbReference>
<dbReference type="InterPro" id="IPR026459">
    <property type="entry name" value="RNR_1b_NrdE"/>
</dbReference>
<dbReference type="AlphaFoldDB" id="C6R817"/>
<comment type="function">
    <text evidence="10">Provides the precursors necessary for DNA synthesis. Catalyzes the biosynthesis of deoxyribonucleotides from the corresponding ribonucleotides.</text>
</comment>
<dbReference type="NCBIfam" id="TIGR02506">
    <property type="entry name" value="NrdE_NrdA"/>
    <property type="match status" value="1"/>
</dbReference>
<dbReference type="CDD" id="cd01679">
    <property type="entry name" value="RNR_I"/>
    <property type="match status" value="1"/>
</dbReference>
<dbReference type="PRINTS" id="PR01183">
    <property type="entry name" value="RIBORDTASEM1"/>
</dbReference>
<dbReference type="PANTHER" id="PTHR11573">
    <property type="entry name" value="RIBONUCLEOSIDE-DIPHOSPHATE REDUCTASE LARGE CHAIN"/>
    <property type="match status" value="1"/>
</dbReference>
<evidence type="ECO:0000256" key="6">
    <source>
        <dbReference type="ARBA" id="ARBA00023002"/>
    </source>
</evidence>
<comment type="catalytic activity">
    <reaction evidence="9 10">
        <text>a 2'-deoxyribonucleoside 5'-diphosphate + [thioredoxin]-disulfide + H2O = a ribonucleoside 5'-diphosphate + [thioredoxin]-dithiol</text>
        <dbReference type="Rhea" id="RHEA:23252"/>
        <dbReference type="Rhea" id="RHEA-COMP:10698"/>
        <dbReference type="Rhea" id="RHEA-COMP:10700"/>
        <dbReference type="ChEBI" id="CHEBI:15377"/>
        <dbReference type="ChEBI" id="CHEBI:29950"/>
        <dbReference type="ChEBI" id="CHEBI:50058"/>
        <dbReference type="ChEBI" id="CHEBI:57930"/>
        <dbReference type="ChEBI" id="CHEBI:73316"/>
        <dbReference type="EC" id="1.17.4.1"/>
    </reaction>
</comment>
<proteinExistence type="inferred from homology"/>
<name>C6R817_9CORY</name>
<sequence length="720" mass="81974">MSTQLGKTVAEPVKPEEQLDYHALNAMLNLYDANGKIQFEKDREAANQFFLQHVNQNTVYFHDLEEKIDYLINNKYYDPQVIEQYDFSFIKELFKRAYSYKFRFKSFLGAYKYYTSYTLKTFDGRRYLERFEDRVSMTALFLADGDAGLAEHLVDEIMTGRFQPATPTFLNAGKAQRGELVSCFLLRIEDNMESIGRSINSALQLSKRGGGVALLLSNIRESGAPIKHIENQSSGVIPVMKLLEDSFSYANQLGARQGAGAVYLNAHHPDIMNFLDTKRENADEKIRIKTLSLGIVVPDITFELAKRNDDMYLFSPYDVERVYGKAFGDISVTEHYEEMVEDPRIRKKKINARHFFQTVAELQFESGYPYIMFEDTVNRANPVKTSWINMSNLCSEILQVNSASEFNADLTYEELGSDISCNLGSLNIAMTMDSPDFANTVETAIRGLTAVADKTSIDSVPSVRRGNDESHAIGLGQMNLHGYLGREHIEYGSEEGLDFTNAYFAAVLYAALRASNKIARERGEYFTELPQSEYASGEFFDRYDPEEFKPKTKKVQELFDASSIHTPSAQDWEDLKQDVAKYGLYNRNLQAVPPTGSISYINNSTSSIHPIASKIEIRKEGKIGRVYYPAPHMDNDNLEYFKDSYEIGYEKIVDTYAVATKYVDQGLSLTLFFKDTATTREVNRAQIYAWRKGIKTLYYIRLRQMALEGTEVEGCVSCML</sequence>
<gene>
    <name evidence="12" type="ORF">CORTU0001_1068</name>
</gene>
<evidence type="ECO:0000256" key="9">
    <source>
        <dbReference type="ARBA" id="ARBA00047754"/>
    </source>
</evidence>
<accession>C6R817</accession>
<keyword evidence="3" id="KW-0021">Allosteric enzyme</keyword>
<dbReference type="InterPro" id="IPR013509">
    <property type="entry name" value="RNR_lsu_N"/>
</dbReference>
<dbReference type="Pfam" id="PF02867">
    <property type="entry name" value="Ribonuc_red_lgC"/>
    <property type="match status" value="1"/>
</dbReference>
<dbReference type="EC" id="1.17.4.1" evidence="2 10"/>
<dbReference type="RefSeq" id="WP_005327331.1">
    <property type="nucleotide sequence ID" value="NZ_ACVP01000008.1"/>
</dbReference>
<dbReference type="PROSITE" id="PS00089">
    <property type="entry name" value="RIBORED_LARGE"/>
    <property type="match status" value="1"/>
</dbReference>
<evidence type="ECO:0000259" key="11">
    <source>
        <dbReference type="PROSITE" id="PS00089"/>
    </source>
</evidence>
<keyword evidence="7 10" id="KW-0215">Deoxyribonucleotide synthesis</keyword>
<evidence type="ECO:0000256" key="5">
    <source>
        <dbReference type="ARBA" id="ARBA00022840"/>
    </source>
</evidence>
<dbReference type="InterPro" id="IPR008926">
    <property type="entry name" value="RNR_R1-su_N"/>
</dbReference>
<organism evidence="12 13">
    <name type="scientific">Corynebacterium tuberculostearicum SK141</name>
    <dbReference type="NCBI Taxonomy" id="553206"/>
    <lineage>
        <taxon>Bacteria</taxon>
        <taxon>Bacillati</taxon>
        <taxon>Actinomycetota</taxon>
        <taxon>Actinomycetes</taxon>
        <taxon>Mycobacteriales</taxon>
        <taxon>Corynebacteriaceae</taxon>
        <taxon>Corynebacterium</taxon>
    </lineage>
</organism>
<dbReference type="NCBIfam" id="TIGR04170">
    <property type="entry name" value="RNR_1b_NrdE"/>
    <property type="match status" value="1"/>
</dbReference>
<evidence type="ECO:0000256" key="3">
    <source>
        <dbReference type="ARBA" id="ARBA00022533"/>
    </source>
</evidence>
<keyword evidence="4" id="KW-0547">Nucleotide-binding</keyword>
<dbReference type="InterPro" id="IPR000788">
    <property type="entry name" value="RNR_lg_C"/>
</dbReference>
<evidence type="ECO:0000256" key="8">
    <source>
        <dbReference type="ARBA" id="ARBA00023157"/>
    </source>
</evidence>
<dbReference type="InterPro" id="IPR013554">
    <property type="entry name" value="RNR_N"/>
</dbReference>
<dbReference type="Proteomes" id="UP000004384">
    <property type="component" value="Unassembled WGS sequence"/>
</dbReference>
<keyword evidence="5" id="KW-0067">ATP-binding</keyword>
<evidence type="ECO:0000256" key="10">
    <source>
        <dbReference type="RuleBase" id="RU003410"/>
    </source>
</evidence>
<protein>
    <recommendedName>
        <fullName evidence="2 10">Ribonucleoside-diphosphate reductase</fullName>
        <ecNumber evidence="2 10">1.17.4.1</ecNumber>
    </recommendedName>
</protein>
<dbReference type="GO" id="GO:0004748">
    <property type="term" value="F:ribonucleoside-diphosphate reductase activity, thioredoxin disulfide as acceptor"/>
    <property type="evidence" value="ECO:0007669"/>
    <property type="project" value="UniProtKB-EC"/>
</dbReference>
<dbReference type="PANTHER" id="PTHR11573:SF30">
    <property type="entry name" value="RIBONUCLEOSIDE-DIPHOSPHATE REDUCTASE 2 SUBUNIT ALPHA"/>
    <property type="match status" value="1"/>
</dbReference>
<dbReference type="FunFam" id="1.10.1650.20:FF:000002">
    <property type="entry name" value="Ribonucleoside-diphosphate reductase"/>
    <property type="match status" value="1"/>
</dbReference>
<keyword evidence="6 10" id="KW-0560">Oxidoreductase</keyword>
<evidence type="ECO:0000256" key="4">
    <source>
        <dbReference type="ARBA" id="ARBA00022741"/>
    </source>
</evidence>
<dbReference type="Pfam" id="PF08343">
    <property type="entry name" value="RNR_N"/>
    <property type="match status" value="1"/>
</dbReference>
<dbReference type="InterPro" id="IPR039718">
    <property type="entry name" value="Rrm1"/>
</dbReference>
<dbReference type="EMBL" id="ACVP01000008">
    <property type="protein sequence ID" value="EET77953.1"/>
    <property type="molecule type" value="Genomic_DNA"/>
</dbReference>
<reference evidence="12 13" key="1">
    <citation type="submission" date="2009-06" db="EMBL/GenBank/DDBJ databases">
        <authorList>
            <person name="Dodson R."/>
            <person name="Sebastian Y."/>
            <person name="Madupu R."/>
            <person name="Durkin A.S."/>
            <person name="Torralba M."/>
            <person name="Methe B."/>
            <person name="Sutton G.G."/>
            <person name="Strausberg R.L."/>
            <person name="Nelson K.E."/>
        </authorList>
    </citation>
    <scope>NUCLEOTIDE SEQUENCE [LARGE SCALE GENOMIC DNA]</scope>
    <source>
        <strain evidence="12 13">SK141</strain>
    </source>
</reference>
<dbReference type="SUPFAM" id="SSF48168">
    <property type="entry name" value="R1 subunit of ribonucleotide reductase, N-terminal domain"/>
    <property type="match status" value="1"/>
</dbReference>
<dbReference type="Gene3D" id="1.10.1650.20">
    <property type="match status" value="1"/>
</dbReference>
<dbReference type="GO" id="GO:0009263">
    <property type="term" value="P:deoxyribonucleotide biosynthetic process"/>
    <property type="evidence" value="ECO:0007669"/>
    <property type="project" value="UniProtKB-KW"/>
</dbReference>
<feature type="domain" description="Ribonucleotide reductase large subunit" evidence="11">
    <location>
        <begin position="572"/>
        <end position="594"/>
    </location>
</feature>
<keyword evidence="8" id="KW-1015">Disulfide bond</keyword>